<dbReference type="PANTHER" id="PTHR31302">
    <property type="entry name" value="TRANSMEMBRANE PROTEIN WITH METALLOPHOSPHOESTERASE DOMAIN-RELATED"/>
    <property type="match status" value="1"/>
</dbReference>
<keyword evidence="6" id="KW-1185">Reference proteome</keyword>
<dbReference type="AlphaFoldDB" id="F3ZTF8"/>
<protein>
    <submittedName>
        <fullName evidence="5">Metallophosphoesterase</fullName>
    </submittedName>
</protein>
<keyword evidence="3" id="KW-1133">Transmembrane helix</keyword>
<dbReference type="GO" id="GO:0009245">
    <property type="term" value="P:lipid A biosynthetic process"/>
    <property type="evidence" value="ECO:0007669"/>
    <property type="project" value="TreeGrafter"/>
</dbReference>
<dbReference type="GO" id="GO:0046872">
    <property type="term" value="F:metal ion binding"/>
    <property type="evidence" value="ECO:0007669"/>
    <property type="project" value="UniProtKB-KW"/>
</dbReference>
<feature type="domain" description="Calcineurin-like phosphoesterase" evidence="4">
    <location>
        <begin position="152"/>
        <end position="332"/>
    </location>
</feature>
<dbReference type="PANTHER" id="PTHR31302:SF31">
    <property type="entry name" value="PHOSPHODIESTERASE YAEI"/>
    <property type="match status" value="1"/>
</dbReference>
<dbReference type="InterPro" id="IPR051158">
    <property type="entry name" value="Metallophosphoesterase_sf"/>
</dbReference>
<evidence type="ECO:0000259" key="4">
    <source>
        <dbReference type="Pfam" id="PF00149"/>
    </source>
</evidence>
<dbReference type="STRING" id="679937.Bcop_0835"/>
<dbReference type="HOGENOM" id="CLU_025443_6_0_10"/>
<evidence type="ECO:0000256" key="3">
    <source>
        <dbReference type="SAM" id="Phobius"/>
    </source>
</evidence>
<feature type="transmembrane region" description="Helical" evidence="3">
    <location>
        <begin position="37"/>
        <end position="55"/>
    </location>
</feature>
<keyword evidence="1" id="KW-0479">Metal-binding</keyword>
<dbReference type="eggNOG" id="COG1408">
    <property type="taxonomic scope" value="Bacteria"/>
</dbReference>
<keyword evidence="3" id="KW-0812">Transmembrane</keyword>
<dbReference type="CDD" id="cd07385">
    <property type="entry name" value="MPP_YkuE_C"/>
    <property type="match status" value="1"/>
</dbReference>
<dbReference type="Pfam" id="PF00149">
    <property type="entry name" value="Metallophos"/>
    <property type="match status" value="1"/>
</dbReference>
<feature type="transmembrane region" description="Helical" evidence="3">
    <location>
        <begin position="6"/>
        <end position="25"/>
    </location>
</feature>
<proteinExistence type="predicted"/>
<keyword evidence="3" id="KW-0472">Membrane</keyword>
<dbReference type="OrthoDB" id="9780884at2"/>
<evidence type="ECO:0000313" key="5">
    <source>
        <dbReference type="EMBL" id="EGJ71048.1"/>
    </source>
</evidence>
<sequence length="393" mass="45053">MLLIKIFLVFTLVAVLPSVFIYSRLNIKNARKLLKRYFWLPPLFITLGLVYLTFIASGKLLNDNDVIMGWLVMLYFGLVIPRFILSIILLISLPFHYFYKGLTRPLLIVAAILSFIVEGGLIYGIFIGRNQFEVKQFVYESPHIPQAFDNYKIAQISDLHMGGWIGNKAALKRFVSLVNHQNADVIVFTGDLVNQRAVELKGFDVILSELNSPDGVYSILGNHDYGSYYRYWRDSSEEVNNLLVLQDIQRKMGWKLLNNEHTFLQRDKDSIALIGVENDGEPPFSQFADLQKAMKGTDNYFQILLSHNPTHWKREVLPESNIDIMLAGHTHAMQLELFHRSLASLKYKEWSGAYYYGNRALYVNIGAGEIGIPFRLGAWPEITIITLKHKSIN</sequence>
<evidence type="ECO:0000313" key="6">
    <source>
        <dbReference type="Proteomes" id="UP000018439"/>
    </source>
</evidence>
<dbReference type="Gene3D" id="3.60.21.10">
    <property type="match status" value="1"/>
</dbReference>
<dbReference type="Proteomes" id="UP000018439">
    <property type="component" value="Chromosome"/>
</dbReference>
<organism evidence="5 6">
    <name type="scientific">Bacteroides coprosuis DSM 18011</name>
    <dbReference type="NCBI Taxonomy" id="679937"/>
    <lineage>
        <taxon>Bacteria</taxon>
        <taxon>Pseudomonadati</taxon>
        <taxon>Bacteroidota</taxon>
        <taxon>Bacteroidia</taxon>
        <taxon>Bacteroidales</taxon>
        <taxon>Bacteroidaceae</taxon>
        <taxon>Bacteroides</taxon>
    </lineage>
</organism>
<evidence type="ECO:0000256" key="1">
    <source>
        <dbReference type="ARBA" id="ARBA00022723"/>
    </source>
</evidence>
<feature type="transmembrane region" description="Helical" evidence="3">
    <location>
        <begin position="67"/>
        <end position="93"/>
    </location>
</feature>
<dbReference type="InterPro" id="IPR029052">
    <property type="entry name" value="Metallo-depent_PP-like"/>
</dbReference>
<keyword evidence="2" id="KW-0378">Hydrolase</keyword>
<name>F3ZTF8_9BACE</name>
<evidence type="ECO:0000256" key="2">
    <source>
        <dbReference type="ARBA" id="ARBA00022801"/>
    </source>
</evidence>
<dbReference type="InterPro" id="IPR004843">
    <property type="entry name" value="Calcineurin-like_PHP"/>
</dbReference>
<accession>F3ZTF8</accession>
<dbReference type="GO" id="GO:0016020">
    <property type="term" value="C:membrane"/>
    <property type="evidence" value="ECO:0007669"/>
    <property type="project" value="GOC"/>
</dbReference>
<gene>
    <name evidence="5" type="ORF">Bcop_0835</name>
</gene>
<dbReference type="GO" id="GO:0008758">
    <property type="term" value="F:UDP-2,3-diacylglucosamine hydrolase activity"/>
    <property type="evidence" value="ECO:0007669"/>
    <property type="project" value="TreeGrafter"/>
</dbReference>
<dbReference type="SUPFAM" id="SSF56300">
    <property type="entry name" value="Metallo-dependent phosphatases"/>
    <property type="match status" value="1"/>
</dbReference>
<reference evidence="5 6" key="1">
    <citation type="journal article" date="2011" name="Stand. Genomic Sci.">
        <title>Non-contiguous finished genome sequence of Bacteroides coprosuis type strain (PC139).</title>
        <authorList>
            <person name="Land M."/>
            <person name="Held B."/>
            <person name="Gronow S."/>
            <person name="Abt B."/>
            <person name="Lucas S."/>
            <person name="Del Rio T.G."/>
            <person name="Nolan M."/>
            <person name="Tice H."/>
            <person name="Cheng J.F."/>
            <person name="Pitluck S."/>
            <person name="Liolios K."/>
            <person name="Pagani I."/>
            <person name="Ivanova N."/>
            <person name="Mavromatis K."/>
            <person name="Mikhailova N."/>
            <person name="Pati A."/>
            <person name="Tapia R."/>
            <person name="Han C."/>
            <person name="Goodwin L."/>
            <person name="Chen A."/>
            <person name="Palaniappan K."/>
            <person name="Hauser L."/>
            <person name="Brambilla E.M."/>
            <person name="Rohde M."/>
            <person name="Goker M."/>
            <person name="Detter J.C."/>
            <person name="Woyke T."/>
            <person name="Bristow J."/>
            <person name="Eisen J.A."/>
            <person name="Markowitz V."/>
            <person name="Hugenholtz P."/>
            <person name="Kyrpides N.C."/>
            <person name="Klenk H.P."/>
            <person name="Lapidus A."/>
        </authorList>
    </citation>
    <scope>NUCLEOTIDE SEQUENCE [LARGE SCALE GENOMIC DNA]</scope>
    <source>
        <strain evidence="5 6">DSM 18011</strain>
    </source>
</reference>
<dbReference type="EMBL" id="CM001167">
    <property type="protein sequence ID" value="EGJ71048.1"/>
    <property type="molecule type" value="Genomic_DNA"/>
</dbReference>
<feature type="transmembrane region" description="Helical" evidence="3">
    <location>
        <begin position="105"/>
        <end position="126"/>
    </location>
</feature>